<accession>A0A919C1R9</accession>
<gene>
    <name evidence="1" type="ORF">GCM10018980_18550</name>
</gene>
<organism evidence="1 2">
    <name type="scientific">Streptomyces capoamus</name>
    <dbReference type="NCBI Taxonomy" id="68183"/>
    <lineage>
        <taxon>Bacteria</taxon>
        <taxon>Bacillati</taxon>
        <taxon>Actinomycetota</taxon>
        <taxon>Actinomycetes</taxon>
        <taxon>Kitasatosporales</taxon>
        <taxon>Streptomycetaceae</taxon>
        <taxon>Streptomyces</taxon>
    </lineage>
</organism>
<comment type="caution">
    <text evidence="1">The sequence shown here is derived from an EMBL/GenBank/DDBJ whole genome shotgun (WGS) entry which is preliminary data.</text>
</comment>
<name>A0A919C1R9_9ACTN</name>
<protein>
    <submittedName>
        <fullName evidence="1">Uncharacterized protein</fullName>
    </submittedName>
</protein>
<sequence>MILFALLMPVAMMLLLFGVTAFEERLFPQPPVTEDVGPLTDQAP</sequence>
<dbReference type="EMBL" id="BNBF01000004">
    <property type="protein sequence ID" value="GHG42607.1"/>
    <property type="molecule type" value="Genomic_DNA"/>
</dbReference>
<evidence type="ECO:0000313" key="2">
    <source>
        <dbReference type="Proteomes" id="UP000619355"/>
    </source>
</evidence>
<reference evidence="2" key="1">
    <citation type="journal article" date="2019" name="Int. J. Syst. Evol. Microbiol.">
        <title>The Global Catalogue of Microorganisms (GCM) 10K type strain sequencing project: providing services to taxonomists for standard genome sequencing and annotation.</title>
        <authorList>
            <consortium name="The Broad Institute Genomics Platform"/>
            <consortium name="The Broad Institute Genome Sequencing Center for Infectious Disease"/>
            <person name="Wu L."/>
            <person name="Ma J."/>
        </authorList>
    </citation>
    <scope>NUCLEOTIDE SEQUENCE [LARGE SCALE GENOMIC DNA]</scope>
    <source>
        <strain evidence="2">JCM 4253</strain>
    </source>
</reference>
<dbReference type="RefSeq" id="WP_268254299.1">
    <property type="nucleotide sequence ID" value="NZ_BNBF01000004.1"/>
</dbReference>
<dbReference type="AlphaFoldDB" id="A0A919C1R9"/>
<dbReference type="Proteomes" id="UP000619355">
    <property type="component" value="Unassembled WGS sequence"/>
</dbReference>
<keyword evidence="2" id="KW-1185">Reference proteome</keyword>
<proteinExistence type="predicted"/>
<evidence type="ECO:0000313" key="1">
    <source>
        <dbReference type="EMBL" id="GHG42607.1"/>
    </source>
</evidence>